<sequence>MIRRAVAAALCLAAAPAFAFHCPADMQKIDAGTSLSDPDLTTVREGRAAGEAQHKAGDQDAPVATLARATKVLGIRQRPFAALARPRQPGARVSPARGGSIDVASGRPNPAG</sequence>
<evidence type="ECO:0000256" key="2">
    <source>
        <dbReference type="SAM" id="SignalP"/>
    </source>
</evidence>
<evidence type="ECO:0000256" key="1">
    <source>
        <dbReference type="SAM" id="MobiDB-lite"/>
    </source>
</evidence>
<proteinExistence type="predicted"/>
<reference evidence="4" key="1">
    <citation type="submission" date="2016-10" db="EMBL/GenBank/DDBJ databases">
        <authorList>
            <person name="Varghese N."/>
            <person name="Submissions S."/>
        </authorList>
    </citation>
    <scope>NUCLEOTIDE SEQUENCE [LARGE SCALE GENOMIC DNA]</scope>
    <source>
        <strain evidence="4">DSM 10146</strain>
    </source>
</reference>
<feature type="signal peptide" evidence="2">
    <location>
        <begin position="1"/>
        <end position="19"/>
    </location>
</feature>
<dbReference type="EMBL" id="FNAV01000002">
    <property type="protein sequence ID" value="SDE25366.1"/>
    <property type="molecule type" value="Genomic_DNA"/>
</dbReference>
<protein>
    <submittedName>
        <fullName evidence="3">Uncharacterized protein</fullName>
    </submittedName>
</protein>
<keyword evidence="4" id="KW-1185">Reference proteome</keyword>
<accession>A0A1G7BG09</accession>
<feature type="region of interest" description="Disordered" evidence="1">
    <location>
        <begin position="80"/>
        <end position="112"/>
    </location>
</feature>
<organism evidence="3 4">
    <name type="scientific">Salipiger thiooxidans</name>
    <dbReference type="NCBI Taxonomy" id="282683"/>
    <lineage>
        <taxon>Bacteria</taxon>
        <taxon>Pseudomonadati</taxon>
        <taxon>Pseudomonadota</taxon>
        <taxon>Alphaproteobacteria</taxon>
        <taxon>Rhodobacterales</taxon>
        <taxon>Roseobacteraceae</taxon>
        <taxon>Salipiger</taxon>
    </lineage>
</organism>
<dbReference type="Proteomes" id="UP000198994">
    <property type="component" value="Unassembled WGS sequence"/>
</dbReference>
<dbReference type="STRING" id="282683.SAMN04488105_102120"/>
<name>A0A1G7BG09_9RHOB</name>
<dbReference type="AlphaFoldDB" id="A0A1G7BG09"/>
<keyword evidence="2" id="KW-0732">Signal</keyword>
<evidence type="ECO:0000313" key="4">
    <source>
        <dbReference type="Proteomes" id="UP000198994"/>
    </source>
</evidence>
<gene>
    <name evidence="3" type="ORF">SAMN04488105_102120</name>
</gene>
<dbReference type="RefSeq" id="WP_207545807.1">
    <property type="nucleotide sequence ID" value="NZ_FNAV01000002.1"/>
</dbReference>
<feature type="chain" id="PRO_5011449324" evidence="2">
    <location>
        <begin position="20"/>
        <end position="112"/>
    </location>
</feature>
<evidence type="ECO:0000313" key="3">
    <source>
        <dbReference type="EMBL" id="SDE25366.1"/>
    </source>
</evidence>